<evidence type="ECO:0000256" key="1">
    <source>
        <dbReference type="SAM" id="Phobius"/>
    </source>
</evidence>
<feature type="transmembrane region" description="Helical" evidence="1">
    <location>
        <begin position="6"/>
        <end position="31"/>
    </location>
</feature>
<dbReference type="AlphaFoldDB" id="A0A7J0EJU5"/>
<proteinExistence type="predicted"/>
<evidence type="ECO:0000313" key="3">
    <source>
        <dbReference type="Proteomes" id="UP000585474"/>
    </source>
</evidence>
<keyword evidence="3" id="KW-1185">Reference proteome</keyword>
<keyword evidence="1" id="KW-0472">Membrane</keyword>
<keyword evidence="1" id="KW-0812">Transmembrane</keyword>
<protein>
    <submittedName>
        <fullName evidence="2">Uncharacterized protein</fullName>
    </submittedName>
</protein>
<evidence type="ECO:0000313" key="2">
    <source>
        <dbReference type="EMBL" id="GFY86734.1"/>
    </source>
</evidence>
<dbReference type="Proteomes" id="UP000585474">
    <property type="component" value="Unassembled WGS sequence"/>
</dbReference>
<gene>
    <name evidence="2" type="ORF">Acr_05g0003730</name>
</gene>
<accession>A0A7J0EJU5</accession>
<reference evidence="2 3" key="1">
    <citation type="submission" date="2019-07" db="EMBL/GenBank/DDBJ databases">
        <title>De Novo Assembly of kiwifruit Actinidia rufa.</title>
        <authorList>
            <person name="Sugita-Konishi S."/>
            <person name="Sato K."/>
            <person name="Mori E."/>
            <person name="Abe Y."/>
            <person name="Kisaki G."/>
            <person name="Hamano K."/>
            <person name="Suezawa K."/>
            <person name="Otani M."/>
            <person name="Fukuda T."/>
            <person name="Manabe T."/>
            <person name="Gomi K."/>
            <person name="Tabuchi M."/>
            <person name="Akimitsu K."/>
            <person name="Kataoka I."/>
        </authorList>
    </citation>
    <scope>NUCLEOTIDE SEQUENCE [LARGE SCALE GENOMIC DNA]</scope>
    <source>
        <strain evidence="3">cv. Fuchu</strain>
    </source>
</reference>
<organism evidence="2 3">
    <name type="scientific">Actinidia rufa</name>
    <dbReference type="NCBI Taxonomy" id="165716"/>
    <lineage>
        <taxon>Eukaryota</taxon>
        <taxon>Viridiplantae</taxon>
        <taxon>Streptophyta</taxon>
        <taxon>Embryophyta</taxon>
        <taxon>Tracheophyta</taxon>
        <taxon>Spermatophyta</taxon>
        <taxon>Magnoliopsida</taxon>
        <taxon>eudicotyledons</taxon>
        <taxon>Gunneridae</taxon>
        <taxon>Pentapetalae</taxon>
        <taxon>asterids</taxon>
        <taxon>Ericales</taxon>
        <taxon>Actinidiaceae</taxon>
        <taxon>Actinidia</taxon>
    </lineage>
</organism>
<keyword evidence="1" id="KW-1133">Transmembrane helix</keyword>
<comment type="caution">
    <text evidence="2">The sequence shown here is derived from an EMBL/GenBank/DDBJ whole genome shotgun (WGS) entry which is preliminary data.</text>
</comment>
<dbReference type="OrthoDB" id="1737945at2759"/>
<dbReference type="EMBL" id="BJWL01000005">
    <property type="protein sequence ID" value="GFY86734.1"/>
    <property type="molecule type" value="Genomic_DNA"/>
</dbReference>
<name>A0A7J0EJU5_9ERIC</name>
<sequence>MDTKSAAVSTIPGSVVLVLLVLMIFCLLWLFDSMGICLRLWNSMEHKINRSLVYLDMAKQTFSLPFDDMSLENYYGQFWGICEEIDLSEPMSSDVVVMKQQRESMRVVRFLPSLPSSFDGARSQILGAKELPSLSEIFSHLHQVALPPAILSPVDCSTLAAFESDHHLDSRILGRDLGEGGRSRGWSRSSVVHSLWPGQSYC</sequence>